<name>R7USF4_CAPTE</name>
<dbReference type="EnsemblMetazoa" id="CapteT106416">
    <property type="protein sequence ID" value="CapteP106416"/>
    <property type="gene ID" value="CapteG106416"/>
</dbReference>
<dbReference type="PANTHER" id="PTHR12968:SF2">
    <property type="entry name" value="B9 DOMAIN-CONTAINING PROTEIN 2"/>
    <property type="match status" value="1"/>
</dbReference>
<evidence type="ECO:0000256" key="4">
    <source>
        <dbReference type="ARBA" id="ARBA00023212"/>
    </source>
</evidence>
<sequence length="175" mass="19647">MAEMHLIGQIKGASGFPDQSLFCKWGIHAGGAWRVMAGLREGQTQVDSPQNEDYAAWSHPIDLHFATKGLQGWPKIHFQVWHLDSFGRTELYGYGHCHVPTSPGMHKMECPTWRPAGTTREQIAQMFVGGGPQLRNSDLIYSGADRYHLHTLAMGKVHLELGVMLRNFDKYGIEC</sequence>
<dbReference type="OrthoDB" id="184109at2759"/>
<evidence type="ECO:0000256" key="7">
    <source>
        <dbReference type="ARBA" id="ARBA00039272"/>
    </source>
</evidence>
<dbReference type="EMBL" id="AMQN01022886">
    <property type="status" value="NOT_ANNOTATED_CDS"/>
    <property type="molecule type" value="Genomic_DNA"/>
</dbReference>
<dbReference type="Proteomes" id="UP000014760">
    <property type="component" value="Unassembled WGS sequence"/>
</dbReference>
<keyword evidence="11" id="KW-1185">Reference proteome</keyword>
<dbReference type="EnsemblMetazoa" id="CapteT112142">
    <property type="protein sequence ID" value="CapteP112142"/>
    <property type="gene ID" value="CapteG112142"/>
</dbReference>
<dbReference type="FunCoup" id="R7USF4">
    <property type="interactions" value="44"/>
</dbReference>
<evidence type="ECO:0000313" key="8">
    <source>
        <dbReference type="EMBL" id="ELU00592.1"/>
    </source>
</evidence>
<evidence type="ECO:0000256" key="1">
    <source>
        <dbReference type="ARBA" id="ARBA00004120"/>
    </source>
</evidence>
<keyword evidence="4" id="KW-0206">Cytoskeleton</keyword>
<gene>
    <name evidence="8" type="ORF">CAPTEDRAFT_106416</name>
    <name evidence="9" type="ORF">CAPTEDRAFT_112142</name>
</gene>
<dbReference type="InterPro" id="IPR010796">
    <property type="entry name" value="C2_B9-type_dom"/>
</dbReference>
<reference evidence="9 11" key="2">
    <citation type="journal article" date="2013" name="Nature">
        <title>Insights into bilaterian evolution from three spiralian genomes.</title>
        <authorList>
            <person name="Simakov O."/>
            <person name="Marletaz F."/>
            <person name="Cho S.J."/>
            <person name="Edsinger-Gonzales E."/>
            <person name="Havlak P."/>
            <person name="Hellsten U."/>
            <person name="Kuo D.H."/>
            <person name="Larsson T."/>
            <person name="Lv J."/>
            <person name="Arendt D."/>
            <person name="Savage R."/>
            <person name="Osoegawa K."/>
            <person name="de Jong P."/>
            <person name="Grimwood J."/>
            <person name="Chapman J.A."/>
            <person name="Shapiro H."/>
            <person name="Aerts A."/>
            <person name="Otillar R.P."/>
            <person name="Terry A.Y."/>
            <person name="Boore J.L."/>
            <person name="Grigoriev I.V."/>
            <person name="Lindberg D.R."/>
            <person name="Seaver E.C."/>
            <person name="Weisblat D.A."/>
            <person name="Putnam N.H."/>
            <person name="Rokhsar D.S."/>
        </authorList>
    </citation>
    <scope>NUCLEOTIDE SEQUENCE</scope>
    <source>
        <strain evidence="9 11">I ESC-2004</strain>
    </source>
</reference>
<evidence type="ECO:0000313" key="10">
    <source>
        <dbReference type="EnsemblMetazoa" id="CapteP106416"/>
    </source>
</evidence>
<dbReference type="OMA" id="DVAYWCH"/>
<accession>R7USF4</accession>
<evidence type="ECO:0000256" key="5">
    <source>
        <dbReference type="ARBA" id="ARBA00023273"/>
    </source>
</evidence>
<comment type="subcellular location">
    <subcellularLocation>
        <location evidence="1">Cytoplasm</location>
        <location evidence="1">Cytoskeleton</location>
        <location evidence="1">Cilium basal body</location>
    </subcellularLocation>
</comment>
<protein>
    <recommendedName>
        <fullName evidence="7">B9 domain-containing protein 2</fullName>
    </recommendedName>
</protein>
<keyword evidence="3" id="KW-0970">Cilium biogenesis/degradation</keyword>
<comment type="similarity">
    <text evidence="6">Belongs to the B9D family.</text>
</comment>
<keyword evidence="2" id="KW-0963">Cytoplasm</keyword>
<dbReference type="GO" id="GO:0060271">
    <property type="term" value="P:cilium assembly"/>
    <property type="evidence" value="ECO:0007669"/>
    <property type="project" value="TreeGrafter"/>
</dbReference>
<dbReference type="EMBL" id="AMQN01009650">
    <property type="status" value="NOT_ANNOTATED_CDS"/>
    <property type="molecule type" value="Genomic_DNA"/>
</dbReference>
<reference evidence="11" key="1">
    <citation type="submission" date="2012-12" db="EMBL/GenBank/DDBJ databases">
        <authorList>
            <person name="Hellsten U."/>
            <person name="Grimwood J."/>
            <person name="Chapman J.A."/>
            <person name="Shapiro H."/>
            <person name="Aerts A."/>
            <person name="Otillar R.P."/>
            <person name="Terry A.Y."/>
            <person name="Boore J.L."/>
            <person name="Simakov O."/>
            <person name="Marletaz F."/>
            <person name="Cho S.-J."/>
            <person name="Edsinger-Gonzales E."/>
            <person name="Havlak P."/>
            <person name="Kuo D.-H."/>
            <person name="Larsson T."/>
            <person name="Lv J."/>
            <person name="Arendt D."/>
            <person name="Savage R."/>
            <person name="Osoegawa K."/>
            <person name="de Jong P."/>
            <person name="Lindberg D.R."/>
            <person name="Seaver E.C."/>
            <person name="Weisblat D.A."/>
            <person name="Putnam N.H."/>
            <person name="Grigoriev I.V."/>
            <person name="Rokhsar D.S."/>
        </authorList>
    </citation>
    <scope>NUCLEOTIDE SEQUENCE</scope>
    <source>
        <strain evidence="11">I ESC-2004</strain>
    </source>
</reference>
<dbReference type="HOGENOM" id="CLU_084934_2_1_1"/>
<dbReference type="PANTHER" id="PTHR12968">
    <property type="entry name" value="B9 DOMAIN-CONTAINING"/>
    <property type="match status" value="1"/>
</dbReference>
<reference evidence="10" key="3">
    <citation type="submission" date="2015-06" db="UniProtKB">
        <authorList>
            <consortium name="EnsemblMetazoa"/>
        </authorList>
    </citation>
    <scope>IDENTIFICATION</scope>
</reference>
<dbReference type="STRING" id="283909.R7USF4"/>
<dbReference type="EMBL" id="KB300759">
    <property type="protein sequence ID" value="ELU06346.1"/>
    <property type="molecule type" value="Genomic_DNA"/>
</dbReference>
<evidence type="ECO:0000256" key="6">
    <source>
        <dbReference type="ARBA" id="ARBA00038411"/>
    </source>
</evidence>
<evidence type="ECO:0000256" key="3">
    <source>
        <dbReference type="ARBA" id="ARBA00022794"/>
    </source>
</evidence>
<organism evidence="9">
    <name type="scientific">Capitella teleta</name>
    <name type="common">Polychaete worm</name>
    <dbReference type="NCBI Taxonomy" id="283909"/>
    <lineage>
        <taxon>Eukaryota</taxon>
        <taxon>Metazoa</taxon>
        <taxon>Spiralia</taxon>
        <taxon>Lophotrochozoa</taxon>
        <taxon>Annelida</taxon>
        <taxon>Polychaeta</taxon>
        <taxon>Sedentaria</taxon>
        <taxon>Scolecida</taxon>
        <taxon>Capitellidae</taxon>
        <taxon>Capitella</taxon>
    </lineage>
</organism>
<evidence type="ECO:0000313" key="11">
    <source>
        <dbReference type="Proteomes" id="UP000014760"/>
    </source>
</evidence>
<evidence type="ECO:0000313" key="9">
    <source>
        <dbReference type="EMBL" id="ELU06346.1"/>
    </source>
</evidence>
<dbReference type="GO" id="GO:0036038">
    <property type="term" value="C:MKS complex"/>
    <property type="evidence" value="ECO:0007669"/>
    <property type="project" value="TreeGrafter"/>
</dbReference>
<dbReference type="Pfam" id="PF07162">
    <property type="entry name" value="B9-C2"/>
    <property type="match status" value="1"/>
</dbReference>
<keyword evidence="5" id="KW-0966">Cell projection</keyword>
<evidence type="ECO:0000256" key="2">
    <source>
        <dbReference type="ARBA" id="ARBA00022490"/>
    </source>
</evidence>
<dbReference type="PROSITE" id="PS51381">
    <property type="entry name" value="C2_B9"/>
    <property type="match status" value="1"/>
</dbReference>
<dbReference type="AlphaFoldDB" id="R7USF4"/>
<proteinExistence type="inferred from homology"/>
<dbReference type="EMBL" id="KB305864">
    <property type="protein sequence ID" value="ELU00592.1"/>
    <property type="molecule type" value="Genomic_DNA"/>
</dbReference>